<protein>
    <recommendedName>
        <fullName evidence="1">Fungal-type protein kinase domain-containing protein</fullName>
    </recommendedName>
</protein>
<dbReference type="GeneID" id="64694137"/>
<dbReference type="Pfam" id="PF17667">
    <property type="entry name" value="Pkinase_fungal"/>
    <property type="match status" value="1"/>
</dbReference>
<sequence>FRTPAMKCTWFSCRRELLHCILGALLGKCISYRRGIIHRDTSDSNVWMWIPQIDERFAVPEWIKEQDGKTHFRIAAVNPEWFPRRPGVAGDFGLALDMLESKSAANGVVTTGTFPFGTSAENEAPSVTHDLEAYIYLIWLIGVNFKGPYNDVQHWPPPVEK</sequence>
<organism evidence="2 3">
    <name type="scientific">Suillus discolor</name>
    <dbReference type="NCBI Taxonomy" id="1912936"/>
    <lineage>
        <taxon>Eukaryota</taxon>
        <taxon>Fungi</taxon>
        <taxon>Dikarya</taxon>
        <taxon>Basidiomycota</taxon>
        <taxon>Agaricomycotina</taxon>
        <taxon>Agaricomycetes</taxon>
        <taxon>Agaricomycetidae</taxon>
        <taxon>Boletales</taxon>
        <taxon>Suillineae</taxon>
        <taxon>Suillaceae</taxon>
        <taxon>Suillus</taxon>
    </lineage>
</organism>
<dbReference type="AlphaFoldDB" id="A0A9P7JNM5"/>
<dbReference type="Proteomes" id="UP000823399">
    <property type="component" value="Unassembled WGS sequence"/>
</dbReference>
<accession>A0A9P7JNM5</accession>
<keyword evidence="3" id="KW-1185">Reference proteome</keyword>
<dbReference type="RefSeq" id="XP_041287036.1">
    <property type="nucleotide sequence ID" value="XM_041431878.1"/>
</dbReference>
<dbReference type="InterPro" id="IPR040976">
    <property type="entry name" value="Pkinase_fungal"/>
</dbReference>
<feature type="non-terminal residue" evidence="2">
    <location>
        <position position="1"/>
    </location>
</feature>
<evidence type="ECO:0000313" key="3">
    <source>
        <dbReference type="Proteomes" id="UP000823399"/>
    </source>
</evidence>
<proteinExistence type="predicted"/>
<dbReference type="EMBL" id="JABBWM010000087">
    <property type="protein sequence ID" value="KAG2092945.1"/>
    <property type="molecule type" value="Genomic_DNA"/>
</dbReference>
<name>A0A9P7JNM5_9AGAM</name>
<evidence type="ECO:0000313" key="2">
    <source>
        <dbReference type="EMBL" id="KAG2092945.1"/>
    </source>
</evidence>
<comment type="caution">
    <text evidence="2">The sequence shown here is derived from an EMBL/GenBank/DDBJ whole genome shotgun (WGS) entry which is preliminary data.</text>
</comment>
<feature type="domain" description="Fungal-type protein kinase" evidence="1">
    <location>
        <begin position="10"/>
        <end position="139"/>
    </location>
</feature>
<gene>
    <name evidence="2" type="ORF">F5147DRAFT_585685</name>
</gene>
<reference evidence="2" key="1">
    <citation type="journal article" date="2020" name="New Phytol.">
        <title>Comparative genomics reveals dynamic genome evolution in host specialist ectomycorrhizal fungi.</title>
        <authorList>
            <person name="Lofgren L.A."/>
            <person name="Nguyen N.H."/>
            <person name="Vilgalys R."/>
            <person name="Ruytinx J."/>
            <person name="Liao H.L."/>
            <person name="Branco S."/>
            <person name="Kuo A."/>
            <person name="LaButti K."/>
            <person name="Lipzen A."/>
            <person name="Andreopoulos W."/>
            <person name="Pangilinan J."/>
            <person name="Riley R."/>
            <person name="Hundley H."/>
            <person name="Na H."/>
            <person name="Barry K."/>
            <person name="Grigoriev I.V."/>
            <person name="Stajich J.E."/>
            <person name="Kennedy P.G."/>
        </authorList>
    </citation>
    <scope>NUCLEOTIDE SEQUENCE</scope>
    <source>
        <strain evidence="2">FC423</strain>
    </source>
</reference>
<dbReference type="OrthoDB" id="2642000at2759"/>
<evidence type="ECO:0000259" key="1">
    <source>
        <dbReference type="Pfam" id="PF17667"/>
    </source>
</evidence>